<evidence type="ECO:0000256" key="1">
    <source>
        <dbReference type="SAM" id="MobiDB-lite"/>
    </source>
</evidence>
<evidence type="ECO:0000313" key="2">
    <source>
        <dbReference type="EMBL" id="KAG7295767.1"/>
    </source>
</evidence>
<protein>
    <submittedName>
        <fullName evidence="2">Uncharacterized protein</fullName>
    </submittedName>
</protein>
<dbReference type="EMBL" id="JAHIBW010000029">
    <property type="protein sequence ID" value="KAG7295767.1"/>
    <property type="molecule type" value="Genomic_DNA"/>
</dbReference>
<proteinExistence type="predicted"/>
<sequence length="440" mass="50855">MEQSSYLFRDTRNYRNIFTRIMEKRTMANSNMSIDSLEISQDLVVSKPKPVQLQEEPTETILVPFYENDVLIKVPKKNKTKQNALKNSNKCEKSNYAPESVSYLVNRNKNKRPSYLEMFQKQLHRNAPRKEEPDIRSISPEFGDTDIGSVSECANSSALDFYNTEAYNEIYYEKLLHHVVESFENSLDDGEVTSKSLELNNLKSVSEVTPPPRRARRTTVLPIQYVKLGGLGPDMEQIKPRLERARSLQRYSEKVRMENRLKIYKLTLEEEEKRKAERDTPRKRIEAKPKEEDKKGNNASYLMNKQNAAKKKPANKPKTILSAVEPVVDELNDKSLKTESKTIDLKPNTKNINSNAEKIYQKATVTKSKNKSIKDANSKGIKNNIVNKLENNKIRSESPIDNYLTCIETDRNGSSTLRSLEEKHRMFQEQVKGFTFECRN</sequence>
<feature type="region of interest" description="Disordered" evidence="1">
    <location>
        <begin position="272"/>
        <end position="301"/>
    </location>
</feature>
<gene>
    <name evidence="2" type="ORF">JYU34_020819</name>
</gene>
<feature type="compositionally biased region" description="Basic and acidic residues" evidence="1">
    <location>
        <begin position="272"/>
        <end position="296"/>
    </location>
</feature>
<reference evidence="2 3" key="1">
    <citation type="submission" date="2021-06" db="EMBL/GenBank/DDBJ databases">
        <title>A haploid diamondback moth (Plutella xylostella L.) genome assembly resolves 31 chromosomes and identifies a diamide resistance mutation.</title>
        <authorList>
            <person name="Ward C.M."/>
            <person name="Perry K.D."/>
            <person name="Baker G."/>
            <person name="Powis K."/>
            <person name="Heckel D.G."/>
            <person name="Baxter S.W."/>
        </authorList>
    </citation>
    <scope>NUCLEOTIDE SEQUENCE [LARGE SCALE GENOMIC DNA]</scope>
    <source>
        <strain evidence="2 3">LV</strain>
        <tissue evidence="2">Single pupa</tissue>
    </source>
</reference>
<accession>A0ABQ7PS13</accession>
<evidence type="ECO:0000313" key="3">
    <source>
        <dbReference type="Proteomes" id="UP000823941"/>
    </source>
</evidence>
<keyword evidence="3" id="KW-1185">Reference proteome</keyword>
<dbReference type="Proteomes" id="UP000823941">
    <property type="component" value="Chromosome 29"/>
</dbReference>
<comment type="caution">
    <text evidence="2">The sequence shown here is derived from an EMBL/GenBank/DDBJ whole genome shotgun (WGS) entry which is preliminary data.</text>
</comment>
<name>A0ABQ7PS13_PLUXY</name>
<organism evidence="2 3">
    <name type="scientific">Plutella xylostella</name>
    <name type="common">Diamondback moth</name>
    <name type="synonym">Plutella maculipennis</name>
    <dbReference type="NCBI Taxonomy" id="51655"/>
    <lineage>
        <taxon>Eukaryota</taxon>
        <taxon>Metazoa</taxon>
        <taxon>Ecdysozoa</taxon>
        <taxon>Arthropoda</taxon>
        <taxon>Hexapoda</taxon>
        <taxon>Insecta</taxon>
        <taxon>Pterygota</taxon>
        <taxon>Neoptera</taxon>
        <taxon>Endopterygota</taxon>
        <taxon>Lepidoptera</taxon>
        <taxon>Glossata</taxon>
        <taxon>Ditrysia</taxon>
        <taxon>Yponomeutoidea</taxon>
        <taxon>Plutellidae</taxon>
        <taxon>Plutella</taxon>
    </lineage>
</organism>